<feature type="domain" description="C2H2-type" evidence="13">
    <location>
        <begin position="541"/>
        <end position="568"/>
    </location>
</feature>
<keyword evidence="4" id="KW-0677">Repeat</keyword>
<dbReference type="EMBL" id="CAJFCJ010000010">
    <property type="protein sequence ID" value="CAD5119465.1"/>
    <property type="molecule type" value="Genomic_DNA"/>
</dbReference>
<keyword evidence="8" id="KW-0238">DNA-binding</keyword>
<keyword evidence="9" id="KW-0804">Transcription</keyword>
<dbReference type="GO" id="GO:0005634">
    <property type="term" value="C:nucleus"/>
    <property type="evidence" value="ECO:0007669"/>
    <property type="project" value="UniProtKB-SubCell"/>
</dbReference>
<name>A0A7I8VVJ0_9ANNE</name>
<keyword evidence="5 11" id="KW-0863">Zinc-finger</keyword>
<dbReference type="Gene3D" id="3.30.160.60">
    <property type="entry name" value="Classic Zinc Finger"/>
    <property type="match status" value="6"/>
</dbReference>
<feature type="domain" description="C2H2-type" evidence="13">
    <location>
        <begin position="513"/>
        <end position="540"/>
    </location>
</feature>
<dbReference type="PANTHER" id="PTHR24379">
    <property type="entry name" value="KRAB AND ZINC FINGER DOMAIN-CONTAINING"/>
    <property type="match status" value="1"/>
</dbReference>
<organism evidence="14 15">
    <name type="scientific">Dimorphilus gyrociliatus</name>
    <dbReference type="NCBI Taxonomy" id="2664684"/>
    <lineage>
        <taxon>Eukaryota</taxon>
        <taxon>Metazoa</taxon>
        <taxon>Spiralia</taxon>
        <taxon>Lophotrochozoa</taxon>
        <taxon>Annelida</taxon>
        <taxon>Polychaeta</taxon>
        <taxon>Polychaeta incertae sedis</taxon>
        <taxon>Dinophilidae</taxon>
        <taxon>Dimorphilus</taxon>
    </lineage>
</organism>
<keyword evidence="15" id="KW-1185">Reference proteome</keyword>
<dbReference type="GO" id="GO:0008270">
    <property type="term" value="F:zinc ion binding"/>
    <property type="evidence" value="ECO:0007669"/>
    <property type="project" value="UniProtKB-KW"/>
</dbReference>
<dbReference type="AlphaFoldDB" id="A0A7I8VVJ0"/>
<evidence type="ECO:0000256" key="9">
    <source>
        <dbReference type="ARBA" id="ARBA00023163"/>
    </source>
</evidence>
<evidence type="ECO:0000313" key="15">
    <source>
        <dbReference type="Proteomes" id="UP000549394"/>
    </source>
</evidence>
<evidence type="ECO:0000256" key="3">
    <source>
        <dbReference type="ARBA" id="ARBA00022723"/>
    </source>
</evidence>
<evidence type="ECO:0000256" key="6">
    <source>
        <dbReference type="ARBA" id="ARBA00022833"/>
    </source>
</evidence>
<comment type="similarity">
    <text evidence="2">Belongs to the krueppel C2H2-type zinc-finger protein family.</text>
</comment>
<dbReference type="PROSITE" id="PS00028">
    <property type="entry name" value="ZINC_FINGER_C2H2_1"/>
    <property type="match status" value="5"/>
</dbReference>
<dbReference type="FunFam" id="3.30.160.60:FF:000045">
    <property type="entry name" value="ZFP69 zinc finger protein B"/>
    <property type="match status" value="1"/>
</dbReference>
<protein>
    <submittedName>
        <fullName evidence="14">DgyrCDS8071</fullName>
    </submittedName>
</protein>
<evidence type="ECO:0000256" key="12">
    <source>
        <dbReference type="SAM" id="MobiDB-lite"/>
    </source>
</evidence>
<dbReference type="InterPro" id="IPR013087">
    <property type="entry name" value="Znf_C2H2_type"/>
</dbReference>
<evidence type="ECO:0000256" key="10">
    <source>
        <dbReference type="ARBA" id="ARBA00023242"/>
    </source>
</evidence>
<evidence type="ECO:0000256" key="8">
    <source>
        <dbReference type="ARBA" id="ARBA00023125"/>
    </source>
</evidence>
<dbReference type="PANTHER" id="PTHR24379:SF121">
    <property type="entry name" value="C2H2-TYPE DOMAIN-CONTAINING PROTEIN"/>
    <property type="match status" value="1"/>
</dbReference>
<evidence type="ECO:0000259" key="13">
    <source>
        <dbReference type="PROSITE" id="PS50157"/>
    </source>
</evidence>
<keyword evidence="6" id="KW-0862">Zinc</keyword>
<dbReference type="Pfam" id="PF00096">
    <property type="entry name" value="zf-C2H2"/>
    <property type="match status" value="2"/>
</dbReference>
<dbReference type="OrthoDB" id="6077919at2759"/>
<evidence type="ECO:0000256" key="2">
    <source>
        <dbReference type="ARBA" id="ARBA00006991"/>
    </source>
</evidence>
<feature type="domain" description="C2H2-type" evidence="13">
    <location>
        <begin position="68"/>
        <end position="96"/>
    </location>
</feature>
<sequence length="577" mass="65031">MNDESGSELLQTAVTLATLANPSLMAGWRREEETAKLVDRTCTFCGSVRNSPADLQRHLRKHTGERPFKCERCPKAFKAKRSLQYHLHLQHAGEDEDEVIKKKIKREDPNLSSEQLDEMYDRKMCGFCAKRCEDRQDLLSHVRLHIDSSSDFDGLIEETESSSEESTADGESVDFGDENEVSGVEAEISSDVLYVKTDTKFNERIRLQRETVVVSRLDGLTDSGRKVTLFRCHLCGRIQGSLRSLHSHLAIHSGKTEIGKNKEEAEDSGSGSITVPENYKPDSVVVKIVDGEEVKYSRYNGAFVCRFCPKAFYRLFSLQRHERTHTGHKPCSCPVCCRKFSEPRNLRAHMLRFHEGHEHCLPANSRQTSQRLAPVSNDMLKKTENGREEKDEDGEVEKVASSVTLSRLIRPQISSLPLAAAPFFTTLGSHFPYALPLGINADNPLLNYIASATSVSTPVSTTVSSTASQQDAISVSKSSSLSKTHSRLNVVRTPVSREDACKPIQMSDGRTVFRCTYCNKDFGSYSDINRHMDFHEDVRPYKCKFCDYFARTNSQLKVHLMRHQGLYKYSSPHDSTV</sequence>
<evidence type="ECO:0000256" key="4">
    <source>
        <dbReference type="ARBA" id="ARBA00022737"/>
    </source>
</evidence>
<reference evidence="14 15" key="1">
    <citation type="submission" date="2020-08" db="EMBL/GenBank/DDBJ databases">
        <authorList>
            <person name="Hejnol A."/>
        </authorList>
    </citation>
    <scope>NUCLEOTIDE SEQUENCE [LARGE SCALE GENOMIC DNA]</scope>
</reference>
<comment type="caution">
    <text evidence="14">The sequence shown here is derived from an EMBL/GenBank/DDBJ whole genome shotgun (WGS) entry which is preliminary data.</text>
</comment>
<dbReference type="Proteomes" id="UP000549394">
    <property type="component" value="Unassembled WGS sequence"/>
</dbReference>
<proteinExistence type="inferred from homology"/>
<keyword evidence="10" id="KW-0539">Nucleus</keyword>
<evidence type="ECO:0000313" key="14">
    <source>
        <dbReference type="EMBL" id="CAD5119465.1"/>
    </source>
</evidence>
<keyword evidence="7" id="KW-0805">Transcription regulation</keyword>
<dbReference type="InterPro" id="IPR036236">
    <property type="entry name" value="Znf_C2H2_sf"/>
</dbReference>
<dbReference type="SUPFAM" id="SSF57667">
    <property type="entry name" value="beta-beta-alpha zinc fingers"/>
    <property type="match status" value="4"/>
</dbReference>
<comment type="subcellular location">
    <subcellularLocation>
        <location evidence="1">Nucleus</location>
    </subcellularLocation>
</comment>
<dbReference type="FunFam" id="3.30.160.60:FF:000075">
    <property type="entry name" value="Putative zinc finger protein 536"/>
    <property type="match status" value="1"/>
</dbReference>
<dbReference type="GO" id="GO:0003677">
    <property type="term" value="F:DNA binding"/>
    <property type="evidence" value="ECO:0007669"/>
    <property type="project" value="UniProtKB-KW"/>
</dbReference>
<feature type="domain" description="C2H2-type" evidence="13">
    <location>
        <begin position="40"/>
        <end position="67"/>
    </location>
</feature>
<gene>
    <name evidence="14" type="ORF">DGYR_LOCUS7709</name>
</gene>
<evidence type="ECO:0000256" key="7">
    <source>
        <dbReference type="ARBA" id="ARBA00023015"/>
    </source>
</evidence>
<keyword evidence="3" id="KW-0479">Metal-binding</keyword>
<feature type="domain" description="C2H2-type" evidence="13">
    <location>
        <begin position="331"/>
        <end position="359"/>
    </location>
</feature>
<dbReference type="PROSITE" id="PS50157">
    <property type="entry name" value="ZINC_FINGER_C2H2_2"/>
    <property type="match status" value="7"/>
</dbReference>
<feature type="domain" description="C2H2-type" evidence="13">
    <location>
        <begin position="303"/>
        <end position="330"/>
    </location>
</feature>
<feature type="region of interest" description="Disordered" evidence="12">
    <location>
        <begin position="156"/>
        <end position="177"/>
    </location>
</feature>
<accession>A0A7I8VVJ0</accession>
<evidence type="ECO:0000256" key="1">
    <source>
        <dbReference type="ARBA" id="ARBA00004123"/>
    </source>
</evidence>
<feature type="domain" description="C2H2-type" evidence="13">
    <location>
        <begin position="230"/>
        <end position="257"/>
    </location>
</feature>
<dbReference type="SMART" id="SM00355">
    <property type="entry name" value="ZnF_C2H2"/>
    <property type="match status" value="8"/>
</dbReference>
<evidence type="ECO:0000256" key="11">
    <source>
        <dbReference type="PROSITE-ProRule" id="PRU00042"/>
    </source>
</evidence>
<evidence type="ECO:0000256" key="5">
    <source>
        <dbReference type="ARBA" id="ARBA00022771"/>
    </source>
</evidence>
<dbReference type="FunFam" id="3.30.160.60:FF:000446">
    <property type="entry name" value="Zinc finger protein"/>
    <property type="match status" value="1"/>
</dbReference>